<evidence type="ECO:0000313" key="1">
    <source>
        <dbReference type="EMBL" id="GAA3555468.1"/>
    </source>
</evidence>
<dbReference type="EMBL" id="BAAAYR010000001">
    <property type="protein sequence ID" value="GAA3555468.1"/>
    <property type="molecule type" value="Genomic_DNA"/>
</dbReference>
<sequence length="68" mass="8121">METDRFVERFLMASWADHRDHHERRLTPFDTDVVRRAAALAQEPPQITHLFVLALLHWDRRHPPGEQP</sequence>
<reference evidence="2" key="1">
    <citation type="journal article" date="2019" name="Int. J. Syst. Evol. Microbiol.">
        <title>The Global Catalogue of Microorganisms (GCM) 10K type strain sequencing project: providing services to taxonomists for standard genome sequencing and annotation.</title>
        <authorList>
            <consortium name="The Broad Institute Genomics Platform"/>
            <consortium name="The Broad Institute Genome Sequencing Center for Infectious Disease"/>
            <person name="Wu L."/>
            <person name="Ma J."/>
        </authorList>
    </citation>
    <scope>NUCLEOTIDE SEQUENCE [LARGE SCALE GENOMIC DNA]</scope>
    <source>
        <strain evidence="2">JCM 16540</strain>
    </source>
</reference>
<evidence type="ECO:0000313" key="2">
    <source>
        <dbReference type="Proteomes" id="UP001500767"/>
    </source>
</evidence>
<comment type="caution">
    <text evidence="1">The sequence shown here is derived from an EMBL/GenBank/DDBJ whole genome shotgun (WGS) entry which is preliminary data.</text>
</comment>
<keyword evidence="2" id="KW-1185">Reference proteome</keyword>
<accession>A0ABP6WUF1</accession>
<organism evidence="1 2">
    <name type="scientific">Microlunatus spumicola</name>
    <dbReference type="NCBI Taxonomy" id="81499"/>
    <lineage>
        <taxon>Bacteria</taxon>
        <taxon>Bacillati</taxon>
        <taxon>Actinomycetota</taxon>
        <taxon>Actinomycetes</taxon>
        <taxon>Propionibacteriales</taxon>
        <taxon>Propionibacteriaceae</taxon>
        <taxon>Microlunatus</taxon>
    </lineage>
</organism>
<gene>
    <name evidence="1" type="ORF">GCM10022197_08290</name>
</gene>
<proteinExistence type="predicted"/>
<dbReference type="Proteomes" id="UP001500767">
    <property type="component" value="Unassembled WGS sequence"/>
</dbReference>
<protein>
    <submittedName>
        <fullName evidence="1">Uncharacterized protein</fullName>
    </submittedName>
</protein>
<name>A0ABP6WUF1_9ACTN</name>